<evidence type="ECO:0000313" key="16">
    <source>
        <dbReference type="EMBL" id="MDP8173601.1"/>
    </source>
</evidence>
<dbReference type="Pfam" id="PF02386">
    <property type="entry name" value="TrkH"/>
    <property type="match status" value="1"/>
</dbReference>
<feature type="transmembrane region" description="Helical" evidence="14">
    <location>
        <begin position="238"/>
        <end position="259"/>
    </location>
</feature>
<gene>
    <name evidence="15" type="ORF">QJT92_09460</name>
    <name evidence="16" type="ORF">QJU93_09565</name>
    <name evidence="17" type="ORF">SAMN05444853_12214</name>
</gene>
<dbReference type="Proteomes" id="UP001236239">
    <property type="component" value="Unassembled WGS sequence"/>
</dbReference>
<evidence type="ECO:0000313" key="18">
    <source>
        <dbReference type="Proteomes" id="UP000198883"/>
    </source>
</evidence>
<accession>A0A1H7Z2T8</accession>
<name>A0A1H7Z2T8_9PAST</name>
<reference evidence="15 19" key="3">
    <citation type="journal article" date="2023" name="Front. Microbiol.">
        <title>Phylogeography and host specificity of Pasteurellaceae pathogenic to sea-farmed fish in the north-east Atlantic.</title>
        <authorList>
            <person name="Gulla S."/>
            <person name="Colquhoun D.J."/>
            <person name="Olsen A.B."/>
            <person name="Spilsberg B."/>
            <person name="Lagesen K."/>
            <person name="Aakesson C.P."/>
            <person name="Strom S."/>
            <person name="Manji F."/>
            <person name="Birkbeck T.H."/>
            <person name="Nilsen H.K."/>
        </authorList>
    </citation>
    <scope>NUCLEOTIDE SEQUENCE [LARGE SCALE GENOMIC DNA]</scope>
    <source>
        <strain evidence="15 19">VIO11850</strain>
    </source>
</reference>
<dbReference type="PANTHER" id="PTHR32024:SF2">
    <property type="entry name" value="TRK SYSTEM POTASSIUM UPTAKE PROTEIN TRKG-RELATED"/>
    <property type="match status" value="1"/>
</dbReference>
<feature type="transmembrane region" description="Helical" evidence="14">
    <location>
        <begin position="280"/>
        <end position="299"/>
    </location>
</feature>
<dbReference type="Proteomes" id="UP000198883">
    <property type="component" value="Unassembled WGS sequence"/>
</dbReference>
<reference evidence="17" key="2">
    <citation type="submission" date="2016-10" db="EMBL/GenBank/DDBJ databases">
        <authorList>
            <person name="de Groot N.N."/>
        </authorList>
    </citation>
    <scope>NUCLEOTIDE SEQUENCE [LARGE SCALE GENOMIC DNA]</scope>
    <source>
        <strain evidence="17">DSM 24204</strain>
    </source>
</reference>
<comment type="function">
    <text evidence="12">Low-affinity potassium transport system. Interacts with Trk system potassium uptake protein TrkA.</text>
</comment>
<dbReference type="PIRSF" id="PIRSF006247">
    <property type="entry name" value="TrkH"/>
    <property type="match status" value="1"/>
</dbReference>
<feature type="binding site" evidence="13">
    <location>
        <position position="111"/>
    </location>
    <ligand>
        <name>K(+)</name>
        <dbReference type="ChEBI" id="CHEBI:29103"/>
    </ligand>
</feature>
<evidence type="ECO:0000313" key="15">
    <source>
        <dbReference type="EMBL" id="MDP8086142.1"/>
    </source>
</evidence>
<feature type="transmembrane region" description="Helical" evidence="14">
    <location>
        <begin position="181"/>
        <end position="203"/>
    </location>
</feature>
<comment type="subcellular location">
    <subcellularLocation>
        <location evidence="1 12">Cell inner membrane</location>
        <topology evidence="1 12">Multi-pass membrane protein</topology>
    </subcellularLocation>
</comment>
<keyword evidence="6 12" id="KW-0633">Potassium transport</keyword>
<dbReference type="STRING" id="97481.SAMN05444853_12214"/>
<keyword evidence="5 12" id="KW-0997">Cell inner membrane</keyword>
<dbReference type="AlphaFoldDB" id="A0A1H7Z2T8"/>
<keyword evidence="9 14" id="KW-1133">Transmembrane helix</keyword>
<dbReference type="GO" id="GO:0005886">
    <property type="term" value="C:plasma membrane"/>
    <property type="evidence" value="ECO:0007669"/>
    <property type="project" value="UniProtKB-SubCell"/>
</dbReference>
<dbReference type="InterPro" id="IPR004772">
    <property type="entry name" value="TrkH"/>
</dbReference>
<dbReference type="RefSeq" id="WP_176673491.1">
    <property type="nucleotide sequence ID" value="NZ_CP016180.1"/>
</dbReference>
<evidence type="ECO:0000256" key="13">
    <source>
        <dbReference type="PIRSR" id="PIRSR006247-1"/>
    </source>
</evidence>
<reference evidence="18" key="1">
    <citation type="submission" date="2016-10" db="EMBL/GenBank/DDBJ databases">
        <authorList>
            <person name="Varghese N."/>
            <person name="Submissions S."/>
        </authorList>
    </citation>
    <scope>NUCLEOTIDE SEQUENCE [LARGE SCALE GENOMIC DNA]</scope>
    <source>
        <strain evidence="18">DSM 24204</strain>
    </source>
</reference>
<evidence type="ECO:0000256" key="7">
    <source>
        <dbReference type="ARBA" id="ARBA00022692"/>
    </source>
</evidence>
<feature type="binding site" evidence="13">
    <location>
        <position position="322"/>
    </location>
    <ligand>
        <name>K(+)</name>
        <dbReference type="ChEBI" id="CHEBI:29103"/>
    </ligand>
</feature>
<feature type="binding site" evidence="13">
    <location>
        <position position="439"/>
    </location>
    <ligand>
        <name>K(+)</name>
        <dbReference type="ChEBI" id="CHEBI:29103"/>
    </ligand>
</feature>
<feature type="transmembrane region" description="Helical" evidence="14">
    <location>
        <begin position="311"/>
        <end position="330"/>
    </location>
</feature>
<dbReference type="EMBL" id="JASAYQ010000019">
    <property type="protein sequence ID" value="MDP8173601.1"/>
    <property type="molecule type" value="Genomic_DNA"/>
</dbReference>
<evidence type="ECO:0000256" key="1">
    <source>
        <dbReference type="ARBA" id="ARBA00004429"/>
    </source>
</evidence>
<dbReference type="InterPro" id="IPR003445">
    <property type="entry name" value="Cat_transpt"/>
</dbReference>
<evidence type="ECO:0000256" key="4">
    <source>
        <dbReference type="ARBA" id="ARBA00022475"/>
    </source>
</evidence>
<keyword evidence="8 12" id="KW-0630">Potassium</keyword>
<evidence type="ECO:0000256" key="11">
    <source>
        <dbReference type="ARBA" id="ARBA00023136"/>
    </source>
</evidence>
<feature type="binding site" evidence="13">
    <location>
        <position position="221"/>
    </location>
    <ligand>
        <name>K(+)</name>
        <dbReference type="ChEBI" id="CHEBI:29103"/>
    </ligand>
</feature>
<organism evidence="17 18">
    <name type="scientific">Phocoenobacter skyensis</name>
    <dbReference type="NCBI Taxonomy" id="97481"/>
    <lineage>
        <taxon>Bacteria</taxon>
        <taxon>Pseudomonadati</taxon>
        <taxon>Pseudomonadota</taxon>
        <taxon>Gammaproteobacteria</taxon>
        <taxon>Pasteurellales</taxon>
        <taxon>Pasteurellaceae</taxon>
        <taxon>Phocoenobacter</taxon>
    </lineage>
</organism>
<keyword evidence="11 12" id="KW-0472">Membrane</keyword>
<keyword evidence="13" id="KW-0479">Metal-binding</keyword>
<evidence type="ECO:0000313" key="19">
    <source>
        <dbReference type="Proteomes" id="UP001224812"/>
    </source>
</evidence>
<feature type="transmembrane region" description="Helical" evidence="14">
    <location>
        <begin position="460"/>
        <end position="485"/>
    </location>
</feature>
<dbReference type="NCBIfam" id="TIGR00933">
    <property type="entry name" value="2a38"/>
    <property type="match status" value="1"/>
</dbReference>
<evidence type="ECO:0000256" key="14">
    <source>
        <dbReference type="SAM" id="Phobius"/>
    </source>
</evidence>
<feature type="transmembrane region" description="Helical" evidence="14">
    <location>
        <begin position="401"/>
        <end position="421"/>
    </location>
</feature>
<protein>
    <recommendedName>
        <fullName evidence="12">Trk system potassium uptake protein</fullName>
    </recommendedName>
</protein>
<feature type="transmembrane region" description="Helical" evidence="14">
    <location>
        <begin position="12"/>
        <end position="32"/>
    </location>
</feature>
<evidence type="ECO:0000256" key="2">
    <source>
        <dbReference type="ARBA" id="ARBA00009137"/>
    </source>
</evidence>
<evidence type="ECO:0000256" key="5">
    <source>
        <dbReference type="ARBA" id="ARBA00022519"/>
    </source>
</evidence>
<dbReference type="GeneID" id="83544890"/>
<proteinExistence type="inferred from homology"/>
<keyword evidence="7 14" id="KW-0812">Transmembrane</keyword>
<evidence type="ECO:0000256" key="8">
    <source>
        <dbReference type="ARBA" id="ARBA00022958"/>
    </source>
</evidence>
<dbReference type="GO" id="GO:0046872">
    <property type="term" value="F:metal ion binding"/>
    <property type="evidence" value="ECO:0007669"/>
    <property type="project" value="UniProtKB-KW"/>
</dbReference>
<feature type="binding site" evidence="13">
    <location>
        <position position="112"/>
    </location>
    <ligand>
        <name>K(+)</name>
        <dbReference type="ChEBI" id="CHEBI:29103"/>
    </ligand>
</feature>
<sequence length="487" mass="53211">MHLRSIIRIIGILVMCFSLTMLVPAIVALIYGDGEGTTFIQSFLISVTLGFLSWWSCRHCKDELRSREGFLIVVAFWFVLGGIATLPLLLAKSINMSAADAFFESFSALTTTGATVMSGLDQLPKALLFHRQFTQFVGGMGIIVLAVAVIPLLGVGGTQLYKAESSGPLKDQKILPRITEIAKLLWILYALTTLACAISYWIAGMSLFDAIGHSFSTISNGGFSTHDANMGYFKSTSIHIIATVFMLIAGCNFSLHILATMNWKKGNVLKVYTQDPEFRFFAFTQCVFITLFSVGLYLTSSEYSLLKSFELGSLQLVSMSMTSGFTIFDFNQLPSYLGILLLFAASIGGCAGSTSGGLKAIRVFVLWLQVKRELKQLVHPSLVNSIKLEKSALPIRIIESIWAFFIVFILLFFGCSFAAMLCGMEAFDAIGGVWATITNAGPGIGMTSLGFANTPDGAKYVFIFAMVAGRLEFFSLLVLFTPAFWKT</sequence>
<keyword evidence="4 12" id="KW-1003">Cell membrane</keyword>
<dbReference type="GO" id="GO:0015379">
    <property type="term" value="F:potassium:chloride symporter activity"/>
    <property type="evidence" value="ECO:0007669"/>
    <property type="project" value="InterPro"/>
</dbReference>
<dbReference type="EMBL" id="JASAVS010000024">
    <property type="protein sequence ID" value="MDP8086142.1"/>
    <property type="molecule type" value="Genomic_DNA"/>
</dbReference>
<keyword evidence="19" id="KW-1185">Reference proteome</keyword>
<feature type="transmembrane region" description="Helical" evidence="14">
    <location>
        <begin position="433"/>
        <end position="454"/>
    </location>
</feature>
<dbReference type="Proteomes" id="UP001224812">
    <property type="component" value="Unassembled WGS sequence"/>
</dbReference>
<reference evidence="16" key="4">
    <citation type="journal article" date="2023" name="Front. Microbiol.">
        <title>Phylogeography and host specificity of Pasteurellaceae pathogenic to sea-farmed fish in the north-east Atlantic.</title>
        <authorList>
            <person name="Gulla S."/>
            <person name="Colquhoun D.J."/>
            <person name="Olsen A.B."/>
            <person name="Spilsberg B."/>
            <person name="Lagesen K."/>
            <person name="Aakesson C.P."/>
            <person name="Strom S."/>
            <person name="Manji F."/>
            <person name="Birkbeck T.H."/>
            <person name="Nilsen H.K."/>
        </authorList>
    </citation>
    <scope>NUCLEOTIDE SEQUENCE</scope>
    <source>
        <strain evidence="16">TW16_20</strain>
    </source>
</reference>
<feature type="transmembrane region" description="Helical" evidence="14">
    <location>
        <begin position="337"/>
        <end position="358"/>
    </location>
</feature>
<evidence type="ECO:0000256" key="9">
    <source>
        <dbReference type="ARBA" id="ARBA00022989"/>
    </source>
</evidence>
<evidence type="ECO:0000256" key="12">
    <source>
        <dbReference type="PIRNR" id="PIRNR006247"/>
    </source>
</evidence>
<keyword evidence="3 12" id="KW-0813">Transport</keyword>
<evidence type="ECO:0000256" key="3">
    <source>
        <dbReference type="ARBA" id="ARBA00022448"/>
    </source>
</evidence>
<keyword evidence="10 12" id="KW-0406">Ion transport</keyword>
<dbReference type="PANTHER" id="PTHR32024">
    <property type="entry name" value="TRK SYSTEM POTASSIUM UPTAKE PROTEIN TRKG-RELATED"/>
    <property type="match status" value="1"/>
</dbReference>
<feature type="transmembrane region" description="Helical" evidence="14">
    <location>
        <begin position="136"/>
        <end position="161"/>
    </location>
</feature>
<evidence type="ECO:0000256" key="6">
    <source>
        <dbReference type="ARBA" id="ARBA00022538"/>
    </source>
</evidence>
<evidence type="ECO:0000313" key="17">
    <source>
        <dbReference type="EMBL" id="SEM52646.1"/>
    </source>
</evidence>
<feature type="transmembrane region" description="Helical" evidence="14">
    <location>
        <begin position="38"/>
        <end position="57"/>
    </location>
</feature>
<evidence type="ECO:0000256" key="10">
    <source>
        <dbReference type="ARBA" id="ARBA00023065"/>
    </source>
</evidence>
<feature type="transmembrane region" description="Helical" evidence="14">
    <location>
        <begin position="69"/>
        <end position="90"/>
    </location>
</feature>
<dbReference type="EMBL" id="FOBN01000022">
    <property type="protein sequence ID" value="SEM52646.1"/>
    <property type="molecule type" value="Genomic_DNA"/>
</dbReference>
<comment type="similarity">
    <text evidence="2 12">Belongs to the TrkH potassium transport family.</text>
</comment>